<reference evidence="2" key="1">
    <citation type="submission" date="2022-04" db="EMBL/GenBank/DDBJ databases">
        <title>Carnegiea gigantea Genome sequencing and assembly v2.</title>
        <authorList>
            <person name="Copetti D."/>
            <person name="Sanderson M.J."/>
            <person name="Burquez A."/>
            <person name="Wojciechowski M.F."/>
        </authorList>
    </citation>
    <scope>NUCLEOTIDE SEQUENCE</scope>
    <source>
        <strain evidence="2">SGP5-SGP5p</strain>
        <tissue evidence="2">Aerial part</tissue>
    </source>
</reference>
<feature type="region of interest" description="Disordered" evidence="1">
    <location>
        <begin position="151"/>
        <end position="174"/>
    </location>
</feature>
<evidence type="ECO:0000313" key="2">
    <source>
        <dbReference type="EMBL" id="KAJ8435564.1"/>
    </source>
</evidence>
<protein>
    <submittedName>
        <fullName evidence="2">Uncharacterized protein</fullName>
    </submittedName>
</protein>
<name>A0A9Q1K2Z2_9CARY</name>
<dbReference type="Proteomes" id="UP001153076">
    <property type="component" value="Unassembled WGS sequence"/>
</dbReference>
<proteinExistence type="predicted"/>
<dbReference type="AlphaFoldDB" id="A0A9Q1K2Z2"/>
<feature type="compositionally biased region" description="Polar residues" evidence="1">
    <location>
        <begin position="47"/>
        <end position="57"/>
    </location>
</feature>
<feature type="compositionally biased region" description="Basic residues" evidence="1">
    <location>
        <begin position="58"/>
        <end position="78"/>
    </location>
</feature>
<dbReference type="EMBL" id="JAKOGI010000404">
    <property type="protein sequence ID" value="KAJ8435564.1"/>
    <property type="molecule type" value="Genomic_DNA"/>
</dbReference>
<feature type="region of interest" description="Disordered" evidence="1">
    <location>
        <begin position="46"/>
        <end position="92"/>
    </location>
</feature>
<evidence type="ECO:0000313" key="3">
    <source>
        <dbReference type="Proteomes" id="UP001153076"/>
    </source>
</evidence>
<feature type="compositionally biased region" description="Acidic residues" evidence="1">
    <location>
        <begin position="164"/>
        <end position="174"/>
    </location>
</feature>
<keyword evidence="3" id="KW-1185">Reference proteome</keyword>
<gene>
    <name evidence="2" type="ORF">Cgig2_020026</name>
</gene>
<accession>A0A9Q1K2Z2</accession>
<evidence type="ECO:0000256" key="1">
    <source>
        <dbReference type="SAM" id="MobiDB-lite"/>
    </source>
</evidence>
<comment type="caution">
    <text evidence="2">The sequence shown here is derived from an EMBL/GenBank/DDBJ whole genome shotgun (WGS) entry which is preliminary data.</text>
</comment>
<organism evidence="2 3">
    <name type="scientific">Carnegiea gigantea</name>
    <dbReference type="NCBI Taxonomy" id="171969"/>
    <lineage>
        <taxon>Eukaryota</taxon>
        <taxon>Viridiplantae</taxon>
        <taxon>Streptophyta</taxon>
        <taxon>Embryophyta</taxon>
        <taxon>Tracheophyta</taxon>
        <taxon>Spermatophyta</taxon>
        <taxon>Magnoliopsida</taxon>
        <taxon>eudicotyledons</taxon>
        <taxon>Gunneridae</taxon>
        <taxon>Pentapetalae</taxon>
        <taxon>Caryophyllales</taxon>
        <taxon>Cactineae</taxon>
        <taxon>Cactaceae</taxon>
        <taxon>Cactoideae</taxon>
        <taxon>Echinocereeae</taxon>
        <taxon>Carnegiea</taxon>
    </lineage>
</organism>
<sequence>MDVASVVVPEMPTLPCLSRTTQQSNVDPVRSTKSKGEECCQKCRLDGSTSTIGSKNSRGTKVKHTPIKSSISKKKQKAHNIDPTKEPIYPGLKQRKNPIFNVKNDQTRVTYSMDKLIGNDSFSEESGDSKHAVETELDLYAFEDIVGSIPKTRGERKINVNSVVDDDAFEHDGD</sequence>